<dbReference type="PANTHER" id="PTHR43649">
    <property type="entry name" value="ARABINOSE-BINDING PROTEIN-RELATED"/>
    <property type="match status" value="1"/>
</dbReference>
<comment type="subunit">
    <text evidence="3">The complex is composed of two ATP-binding proteins (UgpC), two transmembrane proteins (UgpA and UgpE) and a solute-binding protein (UgpB).</text>
</comment>
<reference evidence="8" key="1">
    <citation type="submission" date="2020-10" db="EMBL/GenBank/DDBJ databases">
        <authorList>
            <person name="Gilroy R."/>
        </authorList>
    </citation>
    <scope>NUCLEOTIDE SEQUENCE</scope>
    <source>
        <strain evidence="8">7293</strain>
    </source>
</reference>
<dbReference type="EMBL" id="JADIMT010000004">
    <property type="protein sequence ID" value="MBO8435410.1"/>
    <property type="molecule type" value="Genomic_DNA"/>
</dbReference>
<evidence type="ECO:0000256" key="2">
    <source>
        <dbReference type="ARBA" id="ARBA00008520"/>
    </source>
</evidence>
<evidence type="ECO:0000256" key="7">
    <source>
        <dbReference type="SAM" id="SignalP"/>
    </source>
</evidence>
<evidence type="ECO:0000313" key="8">
    <source>
        <dbReference type="EMBL" id="MBO8435410.1"/>
    </source>
</evidence>
<evidence type="ECO:0000256" key="4">
    <source>
        <dbReference type="ARBA" id="ARBA00017470"/>
    </source>
</evidence>
<reference evidence="8" key="2">
    <citation type="journal article" date="2021" name="PeerJ">
        <title>Extensive microbial diversity within the chicken gut microbiome revealed by metagenomics and culture.</title>
        <authorList>
            <person name="Gilroy R."/>
            <person name="Ravi A."/>
            <person name="Getino M."/>
            <person name="Pursley I."/>
            <person name="Horton D.L."/>
            <person name="Alikhan N.F."/>
            <person name="Baker D."/>
            <person name="Gharbi K."/>
            <person name="Hall N."/>
            <person name="Watson M."/>
            <person name="Adriaenssens E.M."/>
            <person name="Foster-Nyarko E."/>
            <person name="Jarju S."/>
            <person name="Secka A."/>
            <person name="Antonio M."/>
            <person name="Oren A."/>
            <person name="Chaudhuri R.R."/>
            <person name="La Ragione R."/>
            <person name="Hildebrand F."/>
            <person name="Pallen M.J."/>
        </authorList>
    </citation>
    <scope>NUCLEOTIDE SEQUENCE</scope>
    <source>
        <strain evidence="8">7293</strain>
    </source>
</reference>
<comment type="subcellular location">
    <subcellularLocation>
        <location evidence="1">Periplasm</location>
    </subcellularLocation>
</comment>
<accession>A0A9D9H1J3</accession>
<keyword evidence="6 7" id="KW-0732">Signal</keyword>
<dbReference type="InterPro" id="IPR050490">
    <property type="entry name" value="Bact_solute-bd_prot1"/>
</dbReference>
<dbReference type="Pfam" id="PF01547">
    <property type="entry name" value="SBP_bac_1"/>
    <property type="match status" value="1"/>
</dbReference>
<evidence type="ECO:0000256" key="6">
    <source>
        <dbReference type="ARBA" id="ARBA00022729"/>
    </source>
</evidence>
<sequence length="456" mass="50701">MRNTVKTILVAGLILVLSISAVFAGGSSESSNADGKIVIEVWSEDRHDMEYVEQKVAEFNETNTDNIQINLSIISDNFRNMLQMAYSGGTAPDVAGINAIPINMLADTGIAMPLNDFIAESPEYQKVNDPYNQIYEGTNSKNGNIYWIPTGMRSGVRVIYNKDLLAQCGYTEIPSKLEDYINMAKDITAQGQSRFYGIGFTNASPFERLLEMSAEMSGIYYYDYVNGRFDFTGYKPILELGRRFFTENIAYPDQQGVDNMRALFSVGMFALWSNASQEAAVFTEQIPVQGFEWGVAELPTLTGEVTGALETTPSKGWGIISSTKHPEEAWKVIEFFQSEDFLKGYLEAGYCLPSTDYMASVIDSSKTGRLADFALKPYETVYPKPPAVNLSGDDYRTVFWNAVMGYVDIDDAIADLNKRYNEALDADVASGSATRLVIKDYDPMHPDQGTPEYLTE</sequence>
<gene>
    <name evidence="8" type="ORF">IAA97_00295</name>
</gene>
<keyword evidence="5" id="KW-0813">Transport</keyword>
<evidence type="ECO:0000313" key="9">
    <source>
        <dbReference type="Proteomes" id="UP000823615"/>
    </source>
</evidence>
<evidence type="ECO:0000256" key="3">
    <source>
        <dbReference type="ARBA" id="ARBA00011557"/>
    </source>
</evidence>
<feature type="signal peptide" evidence="7">
    <location>
        <begin position="1"/>
        <end position="24"/>
    </location>
</feature>
<evidence type="ECO:0000256" key="1">
    <source>
        <dbReference type="ARBA" id="ARBA00004418"/>
    </source>
</evidence>
<comment type="similarity">
    <text evidence="2">Belongs to the bacterial solute-binding protein 1 family.</text>
</comment>
<feature type="chain" id="PRO_5039636993" description="sn-glycerol-3-phosphate-binding periplasmic protein UgpB" evidence="7">
    <location>
        <begin position="25"/>
        <end position="456"/>
    </location>
</feature>
<dbReference type="GO" id="GO:0042597">
    <property type="term" value="C:periplasmic space"/>
    <property type="evidence" value="ECO:0007669"/>
    <property type="project" value="UniProtKB-SubCell"/>
</dbReference>
<evidence type="ECO:0000256" key="5">
    <source>
        <dbReference type="ARBA" id="ARBA00022448"/>
    </source>
</evidence>
<dbReference type="PANTHER" id="PTHR43649:SF31">
    <property type="entry name" value="SN-GLYCEROL-3-PHOSPHATE-BINDING PERIPLASMIC PROTEIN UGPB"/>
    <property type="match status" value="1"/>
</dbReference>
<organism evidence="8 9">
    <name type="scientific">Candidatus Ornithospirochaeta stercoripullorum</name>
    <dbReference type="NCBI Taxonomy" id="2840899"/>
    <lineage>
        <taxon>Bacteria</taxon>
        <taxon>Pseudomonadati</taxon>
        <taxon>Spirochaetota</taxon>
        <taxon>Spirochaetia</taxon>
        <taxon>Spirochaetales</taxon>
        <taxon>Spirochaetaceae</taxon>
        <taxon>Spirochaetaceae incertae sedis</taxon>
        <taxon>Candidatus Ornithospirochaeta</taxon>
    </lineage>
</organism>
<dbReference type="SUPFAM" id="SSF53850">
    <property type="entry name" value="Periplasmic binding protein-like II"/>
    <property type="match status" value="1"/>
</dbReference>
<comment type="caution">
    <text evidence="8">The sequence shown here is derived from an EMBL/GenBank/DDBJ whole genome shotgun (WGS) entry which is preliminary data.</text>
</comment>
<dbReference type="Proteomes" id="UP000823615">
    <property type="component" value="Unassembled WGS sequence"/>
</dbReference>
<name>A0A9D9H1J3_9SPIO</name>
<protein>
    <recommendedName>
        <fullName evidence="4">sn-glycerol-3-phosphate-binding periplasmic protein UgpB</fullName>
    </recommendedName>
</protein>
<dbReference type="Gene3D" id="3.40.190.10">
    <property type="entry name" value="Periplasmic binding protein-like II"/>
    <property type="match status" value="1"/>
</dbReference>
<dbReference type="AlphaFoldDB" id="A0A9D9H1J3"/>
<dbReference type="InterPro" id="IPR006059">
    <property type="entry name" value="SBP"/>
</dbReference>
<proteinExistence type="inferred from homology"/>